<gene>
    <name evidence="2" type="ORF">ABID16_004525</name>
</gene>
<evidence type="ECO:0000313" key="3">
    <source>
        <dbReference type="Proteomes" id="UP001549047"/>
    </source>
</evidence>
<dbReference type="InterPro" id="IPR032710">
    <property type="entry name" value="NTF2-like_dom_sf"/>
</dbReference>
<evidence type="ECO:0000259" key="1">
    <source>
        <dbReference type="Pfam" id="PF13474"/>
    </source>
</evidence>
<feature type="domain" description="SnoaL-like" evidence="1">
    <location>
        <begin position="11"/>
        <end position="123"/>
    </location>
</feature>
<proteinExistence type="predicted"/>
<accession>A0ABV2J601</accession>
<keyword evidence="3" id="KW-1185">Reference proteome</keyword>
<dbReference type="Proteomes" id="UP001549047">
    <property type="component" value="Unassembled WGS sequence"/>
</dbReference>
<name>A0ABV2J601_9HYPH</name>
<reference evidence="2 3" key="1">
    <citation type="submission" date="2024-06" db="EMBL/GenBank/DDBJ databases">
        <title>Genomic Encyclopedia of Type Strains, Phase IV (KMG-IV): sequencing the most valuable type-strain genomes for metagenomic binning, comparative biology and taxonomic classification.</title>
        <authorList>
            <person name="Goeker M."/>
        </authorList>
    </citation>
    <scope>NUCLEOTIDE SEQUENCE [LARGE SCALE GENOMIC DNA]</scope>
    <source>
        <strain evidence="2 3">DSM 29780</strain>
    </source>
</reference>
<dbReference type="RefSeq" id="WP_354558635.1">
    <property type="nucleotide sequence ID" value="NZ_JBEPMB010000014.1"/>
</dbReference>
<dbReference type="Pfam" id="PF13474">
    <property type="entry name" value="SnoaL_3"/>
    <property type="match status" value="1"/>
</dbReference>
<dbReference type="Gene3D" id="3.10.450.50">
    <property type="match status" value="1"/>
</dbReference>
<evidence type="ECO:0000313" key="2">
    <source>
        <dbReference type="EMBL" id="MET3616176.1"/>
    </source>
</evidence>
<sequence>MHEAALNRIEQRWNEASDKWDIKALARIYSSDALFFGLLPRLYIGRSEIEEYFGSYQITLKRVRLTLVDQKTRPLSETAFAAQGFGDIINYYHDGSVVKNRVRTSFVIENGAGDWQISLHHFSDLVK</sequence>
<dbReference type="InterPro" id="IPR037401">
    <property type="entry name" value="SnoaL-like"/>
</dbReference>
<organism evidence="2 3">
    <name type="scientific">Rhizobium aquaticum</name>
    <dbReference type="NCBI Taxonomy" id="1549636"/>
    <lineage>
        <taxon>Bacteria</taxon>
        <taxon>Pseudomonadati</taxon>
        <taxon>Pseudomonadota</taxon>
        <taxon>Alphaproteobacteria</taxon>
        <taxon>Hyphomicrobiales</taxon>
        <taxon>Rhizobiaceae</taxon>
        <taxon>Rhizobium/Agrobacterium group</taxon>
        <taxon>Rhizobium</taxon>
    </lineage>
</organism>
<protein>
    <submittedName>
        <fullName evidence="2">Uncharacterized protein (TIGR02246 family)</fullName>
    </submittedName>
</protein>
<dbReference type="SUPFAM" id="SSF54427">
    <property type="entry name" value="NTF2-like"/>
    <property type="match status" value="1"/>
</dbReference>
<dbReference type="EMBL" id="JBEPMB010000014">
    <property type="protein sequence ID" value="MET3616176.1"/>
    <property type="molecule type" value="Genomic_DNA"/>
</dbReference>
<comment type="caution">
    <text evidence="2">The sequence shown here is derived from an EMBL/GenBank/DDBJ whole genome shotgun (WGS) entry which is preliminary data.</text>
</comment>